<dbReference type="PANTHER" id="PTHR21677">
    <property type="entry name" value="CRAMPED PROTEIN"/>
    <property type="match status" value="1"/>
</dbReference>
<dbReference type="InterPro" id="IPR017884">
    <property type="entry name" value="SANT_dom"/>
</dbReference>
<proteinExistence type="predicted"/>
<dbReference type="SMART" id="SM00717">
    <property type="entry name" value="SANT"/>
    <property type="match status" value="1"/>
</dbReference>
<feature type="compositionally biased region" description="Polar residues" evidence="3">
    <location>
        <begin position="533"/>
        <end position="559"/>
    </location>
</feature>
<dbReference type="HOGENOM" id="CLU_018948_1_0_1"/>
<name>Q1KSB1_SORBI</name>
<evidence type="ECO:0000256" key="2">
    <source>
        <dbReference type="ARBA" id="ARBA00023242"/>
    </source>
</evidence>
<evidence type="ECO:0000256" key="1">
    <source>
        <dbReference type="ARBA" id="ARBA00023125"/>
    </source>
</evidence>
<dbReference type="InterPro" id="IPR009057">
    <property type="entry name" value="Homeodomain-like_sf"/>
</dbReference>
<feature type="region of interest" description="Disordered" evidence="3">
    <location>
        <begin position="1"/>
        <end position="23"/>
    </location>
</feature>
<organism evidence="6">
    <name type="scientific">Sorghum bicolor</name>
    <name type="common">Sorghum</name>
    <name type="synonym">Sorghum vulgare</name>
    <dbReference type="NCBI Taxonomy" id="4558"/>
    <lineage>
        <taxon>Eukaryota</taxon>
        <taxon>Viridiplantae</taxon>
        <taxon>Streptophyta</taxon>
        <taxon>Embryophyta</taxon>
        <taxon>Tracheophyta</taxon>
        <taxon>Spermatophyta</taxon>
        <taxon>Magnoliopsida</taxon>
        <taxon>Liliopsida</taxon>
        <taxon>Poales</taxon>
        <taxon>Poaceae</taxon>
        <taxon>PACMAD clade</taxon>
        <taxon>Panicoideae</taxon>
        <taxon>Andropogonodae</taxon>
        <taxon>Andropogoneae</taxon>
        <taxon>Sorghinae</taxon>
        <taxon>Sorghum</taxon>
    </lineage>
</organism>
<dbReference type="InterPro" id="IPR017930">
    <property type="entry name" value="Myb_dom"/>
</dbReference>
<dbReference type="InterPro" id="IPR055315">
    <property type="entry name" value="Cramped-like"/>
</dbReference>
<feature type="region of interest" description="Disordered" evidence="3">
    <location>
        <begin position="533"/>
        <end position="601"/>
    </location>
</feature>
<dbReference type="PROSITE" id="PS51294">
    <property type="entry name" value="HTH_MYB"/>
    <property type="match status" value="1"/>
</dbReference>
<dbReference type="Pfam" id="PF00249">
    <property type="entry name" value="Myb_DNA-binding"/>
    <property type="match status" value="1"/>
</dbReference>
<evidence type="ECO:0000259" key="5">
    <source>
        <dbReference type="PROSITE" id="PS51294"/>
    </source>
</evidence>
<dbReference type="InterPro" id="IPR001005">
    <property type="entry name" value="SANT/Myb"/>
</dbReference>
<dbReference type="EMBL" id="DQ459071">
    <property type="protein sequence ID" value="ABE77201.1"/>
    <property type="molecule type" value="Genomic_DNA"/>
</dbReference>
<accession>Q1KSB1</accession>
<dbReference type="FunFam" id="1.10.10.60:FF:000287">
    <property type="entry name" value="TSL-kinase interacting protein 1"/>
    <property type="match status" value="1"/>
</dbReference>
<dbReference type="Gene3D" id="1.10.10.60">
    <property type="entry name" value="Homeodomain-like"/>
    <property type="match status" value="1"/>
</dbReference>
<dbReference type="PANTHER" id="PTHR21677:SF1">
    <property type="entry name" value="PROTEIN CRAMPED-LIKE"/>
    <property type="match status" value="1"/>
</dbReference>
<dbReference type="GO" id="GO:0003677">
    <property type="term" value="F:DNA binding"/>
    <property type="evidence" value="ECO:0007669"/>
    <property type="project" value="UniProtKB-KW"/>
</dbReference>
<keyword evidence="2" id="KW-0539">Nucleus</keyword>
<dbReference type="ExpressionAtlas" id="Q1KSB1">
    <property type="expression patterns" value="baseline and differential"/>
</dbReference>
<evidence type="ECO:0000256" key="3">
    <source>
        <dbReference type="SAM" id="MobiDB-lite"/>
    </source>
</evidence>
<keyword evidence="1" id="KW-0238">DNA-binding</keyword>
<sequence length="669" mass="74273">MSFTVSAPEPSDPNTKPAKKQTRQWAAWTHQEEENFFNALRQVGKNFDKITHRVQSKNKDQVRHYYYRLVRRMKKLLGPRFSLDAKNSKDTIAAMLRWWSLLEKFSCSASKLHLKPRRFKTFIEALGKQLLKDRNKSRRKRSRVDMCLPSPSPIISKAPGNETPPVKFLPVDAQNGSRVASSKGTIFKRVAEPISNKSGTTKGDLSATRTVKQKRKAGGAVASAAYKKWERAAMAGVSLVADAAEELERNTINPGILCNVDARTLTSSSDRLPTADGIASSNWILVLVFAELCSTHSLKLTVADTGISTNHMKEADSQTPVKLKLQLFPINEATRKALEKDDHNPHLELTLSSRKKISSVLEHLNRKWGNSNIASGELILFPYCANQEDLATYQRWTTRDAVAVADVFLSVNSPSVFRLRYGWFSLVELGAGDDQGTNCVAISEVEWADTLTDISVGHLLTEASKGAHLDCIGTSVKNPLFLENTCSYDSFDAAVALHASRYQASEQPAHAPHSTIWGAEETCDEFSFNLSASRKQEGSNTPSSSPDTDNEVHPSSSEGFQGFFQDLTGEDDADNPYNDDAKDEEELCAKSPPQNDETNELKDQSLADIYWPDSLGPLDLDIPSVRYQADDILIGDSQNSWNRLMANSLDAFRNLSFFSDKNDSIPSIM</sequence>
<protein>
    <submittedName>
        <fullName evidence="6">Uncharacterized protein</fullName>
    </submittedName>
</protein>
<dbReference type="PROSITE" id="PS51293">
    <property type="entry name" value="SANT"/>
    <property type="match status" value="1"/>
</dbReference>
<evidence type="ECO:0000313" key="6">
    <source>
        <dbReference type="EMBL" id="ABE77201.1"/>
    </source>
</evidence>
<dbReference type="GO" id="GO:0003682">
    <property type="term" value="F:chromatin binding"/>
    <property type="evidence" value="ECO:0007669"/>
    <property type="project" value="InterPro"/>
</dbReference>
<dbReference type="SUPFAM" id="SSF46689">
    <property type="entry name" value="Homeodomain-like"/>
    <property type="match status" value="1"/>
</dbReference>
<dbReference type="AlphaFoldDB" id="Q1KSB1"/>
<evidence type="ECO:0000259" key="4">
    <source>
        <dbReference type="PROSITE" id="PS51293"/>
    </source>
</evidence>
<feature type="domain" description="SANT" evidence="4">
    <location>
        <begin position="28"/>
        <end position="74"/>
    </location>
</feature>
<dbReference type="CDD" id="cd00167">
    <property type="entry name" value="SANT"/>
    <property type="match status" value="1"/>
</dbReference>
<feature type="region of interest" description="Disordered" evidence="3">
    <location>
        <begin position="133"/>
        <end position="165"/>
    </location>
</feature>
<feature type="domain" description="HTH myb-type" evidence="5">
    <location>
        <begin position="20"/>
        <end position="74"/>
    </location>
</feature>
<reference evidence="6" key="1">
    <citation type="journal article" date="2006" name="Plant Genome">
        <title>Evidence for a selective sweep on chromosome 1 of cultivated sorghum.</title>
        <authorList>
            <person name="Casa A.M."/>
            <person name="Mitchell S.E."/>
            <person name="Jensen J.D."/>
            <person name="Hamblin M.T."/>
            <person name="Paterson A.H."/>
            <person name="Aquadro C.F."/>
            <person name="Kresovich S."/>
        </authorList>
    </citation>
    <scope>NUCLEOTIDE SEQUENCE</scope>
</reference>